<keyword evidence="5 8" id="KW-1133">Transmembrane helix</keyword>
<feature type="transmembrane region" description="Helical" evidence="8">
    <location>
        <begin position="7"/>
        <end position="28"/>
    </location>
</feature>
<evidence type="ECO:0000256" key="4">
    <source>
        <dbReference type="ARBA" id="ARBA00022692"/>
    </source>
</evidence>
<comment type="cofactor">
    <cofactor evidence="8">
        <name>heme b</name>
        <dbReference type="ChEBI" id="CHEBI:60344"/>
    </cofactor>
    <text evidence="8">Binds 1 heme b (iron(II)-protoporphyrin IX) group per subunit.</text>
</comment>
<dbReference type="InterPro" id="IPR013130">
    <property type="entry name" value="Fe3_Rdtase_TM_dom"/>
</dbReference>
<keyword evidence="8" id="KW-0285">Flavoprotein</keyword>
<feature type="transmembrane region" description="Helical" evidence="8">
    <location>
        <begin position="149"/>
        <end position="166"/>
    </location>
</feature>
<keyword evidence="6 8" id="KW-0408">Iron</keyword>
<keyword evidence="7 8" id="KW-0472">Membrane</keyword>
<dbReference type="Proteomes" id="UP000887104">
    <property type="component" value="Unassembled WGS sequence"/>
</dbReference>
<evidence type="ECO:0000256" key="6">
    <source>
        <dbReference type="ARBA" id="ARBA00023004"/>
    </source>
</evidence>
<protein>
    <recommendedName>
        <fullName evidence="8">Protein-methionine-sulfoxide reductase heme-binding subunit MsrQ</fullName>
    </recommendedName>
    <alternativeName>
        <fullName evidence="8">Flavocytochrome MsrQ</fullName>
    </alternativeName>
</protein>
<sequence>MGLTRRSLFWLKVLFHLIGILPIVYLVLKVVTDNAGGDPVQYIIHFTGIGALNALAATLLLSPVAKRFRLSILMQTRRLVGLYVFAYASLHVLAFFSLDLLFAWSLFFEEVLKRPYILVGAFAYILLFLLALTSFKRVMRKMGKSWQKLHNWIYLIAILVPIHFYWSVKSEVIEPSLYILFFALLLGYRVRKNIKLIVSVKKMSSTLLSFINRNNKSRQRSS</sequence>
<dbReference type="NCBIfam" id="NF003831">
    <property type="entry name" value="PRK05419.1-2"/>
    <property type="match status" value="1"/>
</dbReference>
<comment type="function">
    <text evidence="8">Part of the MsrPQ system that repairs oxidized periplasmic proteins containing methionine sulfoxide residues (Met-O), using respiratory chain electrons. Thus protects these proteins from oxidative-stress damage caused by reactive species of oxygen and chlorine generated by the host defense mechanisms. MsrPQ is essential for the maintenance of envelope integrity under bleach stress, rescuing a wide series of structurally unrelated periplasmic proteins from methionine oxidation. MsrQ provides electrons for reduction to the reductase catalytic subunit MsrP, using the quinone pool of the respiratory chain.</text>
</comment>
<dbReference type="Pfam" id="PF01794">
    <property type="entry name" value="Ferric_reduct"/>
    <property type="match status" value="1"/>
</dbReference>
<keyword evidence="11" id="KW-1185">Reference proteome</keyword>
<evidence type="ECO:0000256" key="5">
    <source>
        <dbReference type="ARBA" id="ARBA00022989"/>
    </source>
</evidence>
<dbReference type="InterPro" id="IPR022837">
    <property type="entry name" value="MsrQ-like"/>
</dbReference>
<comment type="cofactor">
    <cofactor evidence="8">
        <name>FMN</name>
        <dbReference type="ChEBI" id="CHEBI:58210"/>
    </cofactor>
    <text evidence="8">Binds 1 FMN per subunit.</text>
</comment>
<proteinExistence type="inferred from homology"/>
<comment type="subcellular location">
    <subcellularLocation>
        <location evidence="8">Cell membrane</location>
        <topology evidence="8">Multi-pass membrane protein</topology>
    </subcellularLocation>
    <subcellularLocation>
        <location evidence="1">Membrane</location>
        <topology evidence="1">Multi-pass membrane protein</topology>
    </subcellularLocation>
</comment>
<gene>
    <name evidence="10" type="primary">yedZ</name>
    <name evidence="8" type="synonym">msrQ</name>
    <name evidence="10" type="ORF">TUM4438_18150</name>
</gene>
<evidence type="ECO:0000256" key="2">
    <source>
        <dbReference type="ARBA" id="ARBA00022448"/>
    </source>
</evidence>
<evidence type="ECO:0000256" key="1">
    <source>
        <dbReference type="ARBA" id="ARBA00004141"/>
    </source>
</evidence>
<feature type="transmembrane region" description="Helical" evidence="8">
    <location>
        <begin position="116"/>
        <end position="137"/>
    </location>
</feature>
<evidence type="ECO:0000313" key="10">
    <source>
        <dbReference type="EMBL" id="GIU45194.1"/>
    </source>
</evidence>
<comment type="caution">
    <text evidence="10">The sequence shown here is derived from an EMBL/GenBank/DDBJ whole genome shotgun (WGS) entry which is preliminary data.</text>
</comment>
<name>A0ABQ4PCV1_9GAMM</name>
<reference evidence="10" key="1">
    <citation type="submission" date="2021-05" db="EMBL/GenBank/DDBJ databases">
        <title>Molecular characterization for Shewanella algae harboring chromosomal blaOXA-55-like strains isolated from clinical and environment sample.</title>
        <authorList>
            <person name="Ohama Y."/>
            <person name="Aoki K."/>
            <person name="Harada S."/>
            <person name="Moriya K."/>
            <person name="Ishii Y."/>
            <person name="Tateda K."/>
        </authorList>
    </citation>
    <scope>NUCLEOTIDE SEQUENCE</scope>
    <source>
        <strain evidence="10">JCM 11563</strain>
    </source>
</reference>
<accession>A0ABQ4PCV1</accession>
<keyword evidence="2 8" id="KW-0813">Transport</keyword>
<comment type="subunit">
    <text evidence="8">Heterodimer of a catalytic subunit (MsrP) and a heme-binding subunit (MsrQ).</text>
</comment>
<evidence type="ECO:0000256" key="8">
    <source>
        <dbReference type="HAMAP-Rule" id="MF_01207"/>
    </source>
</evidence>
<keyword evidence="8" id="KW-0288">FMN</keyword>
<feature type="domain" description="Ferric oxidoreductase" evidence="9">
    <location>
        <begin position="47"/>
        <end position="159"/>
    </location>
</feature>
<keyword evidence="8" id="KW-0249">Electron transport</keyword>
<evidence type="ECO:0000256" key="7">
    <source>
        <dbReference type="ARBA" id="ARBA00023136"/>
    </source>
</evidence>
<keyword evidence="4 8" id="KW-0812">Transmembrane</keyword>
<keyword evidence="8" id="KW-0479">Metal-binding</keyword>
<feature type="transmembrane region" description="Helical" evidence="8">
    <location>
        <begin position="82"/>
        <end position="104"/>
    </location>
</feature>
<organism evidence="10 11">
    <name type="scientific">Shewanella sairae</name>
    <dbReference type="NCBI Taxonomy" id="190310"/>
    <lineage>
        <taxon>Bacteria</taxon>
        <taxon>Pseudomonadati</taxon>
        <taxon>Pseudomonadota</taxon>
        <taxon>Gammaproteobacteria</taxon>
        <taxon>Alteromonadales</taxon>
        <taxon>Shewanellaceae</taxon>
        <taxon>Shewanella</taxon>
    </lineage>
</organism>
<evidence type="ECO:0000259" key="9">
    <source>
        <dbReference type="Pfam" id="PF01794"/>
    </source>
</evidence>
<comment type="similarity">
    <text evidence="8">Belongs to the MsrQ family.</text>
</comment>
<keyword evidence="8" id="KW-1003">Cell membrane</keyword>
<dbReference type="PANTHER" id="PTHR36964">
    <property type="entry name" value="PROTEIN-METHIONINE-SULFOXIDE REDUCTASE HEME-BINDING SUBUNIT MSRQ"/>
    <property type="match status" value="1"/>
</dbReference>
<feature type="transmembrane region" description="Helical" evidence="8">
    <location>
        <begin position="172"/>
        <end position="190"/>
    </location>
</feature>
<keyword evidence="3 8" id="KW-0349">Heme</keyword>
<evidence type="ECO:0000313" key="11">
    <source>
        <dbReference type="Proteomes" id="UP000887104"/>
    </source>
</evidence>
<dbReference type="PANTHER" id="PTHR36964:SF1">
    <property type="entry name" value="PROTEIN-METHIONINE-SULFOXIDE REDUCTASE HEME-BINDING SUBUNIT MSRQ"/>
    <property type="match status" value="1"/>
</dbReference>
<feature type="transmembrane region" description="Helical" evidence="8">
    <location>
        <begin position="40"/>
        <end position="61"/>
    </location>
</feature>
<dbReference type="HAMAP" id="MF_01207">
    <property type="entry name" value="MsrQ"/>
    <property type="match status" value="1"/>
</dbReference>
<dbReference type="RefSeq" id="WP_220780865.1">
    <property type="nucleotide sequence ID" value="NZ_BPEY01000026.1"/>
</dbReference>
<dbReference type="EMBL" id="BPEY01000026">
    <property type="protein sequence ID" value="GIU45194.1"/>
    <property type="molecule type" value="Genomic_DNA"/>
</dbReference>
<evidence type="ECO:0000256" key="3">
    <source>
        <dbReference type="ARBA" id="ARBA00022617"/>
    </source>
</evidence>